<accession>A0AAV5TTT5</accession>
<proteinExistence type="predicted"/>
<dbReference type="Proteomes" id="UP001432027">
    <property type="component" value="Unassembled WGS sequence"/>
</dbReference>
<evidence type="ECO:0000313" key="2">
    <source>
        <dbReference type="EMBL" id="GMS97473.1"/>
    </source>
</evidence>
<name>A0AAV5TTT5_9BILA</name>
<organism evidence="2 3">
    <name type="scientific">Pristionchus entomophagus</name>
    <dbReference type="NCBI Taxonomy" id="358040"/>
    <lineage>
        <taxon>Eukaryota</taxon>
        <taxon>Metazoa</taxon>
        <taxon>Ecdysozoa</taxon>
        <taxon>Nematoda</taxon>
        <taxon>Chromadorea</taxon>
        <taxon>Rhabditida</taxon>
        <taxon>Rhabditina</taxon>
        <taxon>Diplogasteromorpha</taxon>
        <taxon>Diplogasteroidea</taxon>
        <taxon>Neodiplogasteridae</taxon>
        <taxon>Pristionchus</taxon>
    </lineage>
</organism>
<reference evidence="2" key="1">
    <citation type="submission" date="2023-10" db="EMBL/GenBank/DDBJ databases">
        <title>Genome assembly of Pristionchus species.</title>
        <authorList>
            <person name="Yoshida K."/>
            <person name="Sommer R.J."/>
        </authorList>
    </citation>
    <scope>NUCLEOTIDE SEQUENCE</scope>
    <source>
        <strain evidence="2">RS0144</strain>
    </source>
</reference>
<gene>
    <name evidence="2" type="ORF">PENTCL1PPCAC_19648</name>
</gene>
<dbReference type="AlphaFoldDB" id="A0AAV5TTT5"/>
<dbReference type="EMBL" id="BTSX01000004">
    <property type="protein sequence ID" value="GMS97473.1"/>
    <property type="molecule type" value="Genomic_DNA"/>
</dbReference>
<protein>
    <submittedName>
        <fullName evidence="2">Uncharacterized protein</fullName>
    </submittedName>
</protein>
<comment type="caution">
    <text evidence="2">The sequence shown here is derived from an EMBL/GenBank/DDBJ whole genome shotgun (WGS) entry which is preliminary data.</text>
</comment>
<evidence type="ECO:0000256" key="1">
    <source>
        <dbReference type="SAM" id="MobiDB-lite"/>
    </source>
</evidence>
<feature type="non-terminal residue" evidence="2">
    <location>
        <position position="1"/>
    </location>
</feature>
<feature type="region of interest" description="Disordered" evidence="1">
    <location>
        <begin position="15"/>
        <end position="36"/>
    </location>
</feature>
<evidence type="ECO:0000313" key="3">
    <source>
        <dbReference type="Proteomes" id="UP001432027"/>
    </source>
</evidence>
<keyword evidence="3" id="KW-1185">Reference proteome</keyword>
<sequence length="68" mass="7802">GTELLGHCSRLHRQHSHQFPLPRGIPTLGDEGPGQNRTRQIRRSFAHYEDSDSITSRRNADHVLIFDL</sequence>